<keyword evidence="3" id="KW-0804">Transcription</keyword>
<keyword evidence="2" id="KW-0238">DNA-binding</keyword>
<keyword evidence="1" id="KW-0805">Transcription regulation</keyword>
<evidence type="ECO:0000313" key="5">
    <source>
        <dbReference type="EMBL" id="CAB4618098.1"/>
    </source>
</evidence>
<dbReference type="PANTHER" id="PTHR30055:SF234">
    <property type="entry name" value="HTH-TYPE TRANSCRIPTIONAL REGULATOR BETI"/>
    <property type="match status" value="1"/>
</dbReference>
<evidence type="ECO:0000256" key="2">
    <source>
        <dbReference type="ARBA" id="ARBA00023125"/>
    </source>
</evidence>
<evidence type="ECO:0000256" key="1">
    <source>
        <dbReference type="ARBA" id="ARBA00023015"/>
    </source>
</evidence>
<gene>
    <name evidence="5" type="ORF">UFOPK1835_01546</name>
</gene>
<dbReference type="Gene3D" id="1.10.357.10">
    <property type="entry name" value="Tetracycline Repressor, domain 2"/>
    <property type="match status" value="1"/>
</dbReference>
<organism evidence="5">
    <name type="scientific">freshwater metagenome</name>
    <dbReference type="NCBI Taxonomy" id="449393"/>
    <lineage>
        <taxon>unclassified sequences</taxon>
        <taxon>metagenomes</taxon>
        <taxon>ecological metagenomes</taxon>
    </lineage>
</organism>
<dbReference type="EMBL" id="CAEZUP010000077">
    <property type="protein sequence ID" value="CAB4618098.1"/>
    <property type="molecule type" value="Genomic_DNA"/>
</dbReference>
<proteinExistence type="predicted"/>
<reference evidence="5" key="1">
    <citation type="submission" date="2020-05" db="EMBL/GenBank/DDBJ databases">
        <authorList>
            <person name="Chiriac C."/>
            <person name="Salcher M."/>
            <person name="Ghai R."/>
            <person name="Kavagutti S V."/>
        </authorList>
    </citation>
    <scope>NUCLEOTIDE SEQUENCE</scope>
</reference>
<dbReference type="InterPro" id="IPR001647">
    <property type="entry name" value="HTH_TetR"/>
</dbReference>
<accession>A0A6J6IBH8</accession>
<dbReference type="SUPFAM" id="SSF46689">
    <property type="entry name" value="Homeodomain-like"/>
    <property type="match status" value="1"/>
</dbReference>
<dbReference type="PANTHER" id="PTHR30055">
    <property type="entry name" value="HTH-TYPE TRANSCRIPTIONAL REGULATOR RUTR"/>
    <property type="match status" value="1"/>
</dbReference>
<sequence>MPLTFVPGDFAITPPVLSDVATRICAATVAVVAEQGLRATSVDDIAVAAGCGRATVYRAFPGGRAELLLTVLDREVAGILELGTIAVRSCGGFAEAVTAAIHTAATALADHAALQKLLATEPGTVLPFISFDGLDPLLALAAEWGRAEFARFTTGDDAEIAGEWAARVLLGHVRSPGAVLDVTDEAAVMRLVESFLLPGLSTEPRTSTITTSS</sequence>
<dbReference type="GO" id="GO:0000976">
    <property type="term" value="F:transcription cis-regulatory region binding"/>
    <property type="evidence" value="ECO:0007669"/>
    <property type="project" value="TreeGrafter"/>
</dbReference>
<dbReference type="Pfam" id="PF00440">
    <property type="entry name" value="TetR_N"/>
    <property type="match status" value="1"/>
</dbReference>
<evidence type="ECO:0000259" key="4">
    <source>
        <dbReference type="Pfam" id="PF00440"/>
    </source>
</evidence>
<evidence type="ECO:0000256" key="3">
    <source>
        <dbReference type="ARBA" id="ARBA00023163"/>
    </source>
</evidence>
<name>A0A6J6IBH8_9ZZZZ</name>
<dbReference type="AlphaFoldDB" id="A0A6J6IBH8"/>
<feature type="domain" description="HTH tetR-type" evidence="4">
    <location>
        <begin position="24"/>
        <end position="69"/>
    </location>
</feature>
<protein>
    <submittedName>
        <fullName evidence="5">Unannotated protein</fullName>
    </submittedName>
</protein>
<dbReference type="InterPro" id="IPR009057">
    <property type="entry name" value="Homeodomain-like_sf"/>
</dbReference>
<dbReference type="InterPro" id="IPR050109">
    <property type="entry name" value="HTH-type_TetR-like_transc_reg"/>
</dbReference>
<dbReference type="GO" id="GO:0003700">
    <property type="term" value="F:DNA-binding transcription factor activity"/>
    <property type="evidence" value="ECO:0007669"/>
    <property type="project" value="TreeGrafter"/>
</dbReference>